<gene>
    <name evidence="2" type="ordered locus">VP3030</name>
</gene>
<keyword evidence="1" id="KW-0472">Membrane</keyword>
<protein>
    <submittedName>
        <fullName evidence="2">Uncharacterized protein</fullName>
    </submittedName>
</protein>
<sequence length="38" mass="4130">MVVLTKFFLDVGTSQSFALCIIGFIFCVLAQLFSLLGS</sequence>
<name>Q87KE8_VIBPA</name>
<dbReference type="HOGENOM" id="CLU_3334708_0_0_6"/>
<reference evidence="2 3" key="1">
    <citation type="journal article" date="2003" name="Lancet">
        <title>Genome sequence of Vibrio parahaemolyticus: a pathogenic mechanism distinct from that of V. cholerae.</title>
        <authorList>
            <person name="Makino K."/>
            <person name="Oshima K."/>
            <person name="Kurokawa K."/>
            <person name="Yokoyama K."/>
            <person name="Uda T."/>
            <person name="Tagomori K."/>
            <person name="Iijima Y."/>
            <person name="Najima M."/>
            <person name="Nakano M."/>
            <person name="Yamashita A."/>
            <person name="Kubota Y."/>
            <person name="Kimura S."/>
            <person name="Yasunaga T."/>
            <person name="Honda T."/>
            <person name="Shinagawa H."/>
            <person name="Hattori M."/>
            <person name="Iida T."/>
        </authorList>
    </citation>
    <scope>NUCLEOTIDE SEQUENCE [LARGE SCALE GENOMIC DNA]</scope>
    <source>
        <strain evidence="3">RIMD 2210633</strain>
    </source>
</reference>
<keyword evidence="1" id="KW-1133">Transmembrane helix</keyword>
<organism evidence="2 3">
    <name type="scientific">Vibrio parahaemolyticus serotype O3:K6 (strain RIMD 2210633)</name>
    <dbReference type="NCBI Taxonomy" id="223926"/>
    <lineage>
        <taxon>Bacteria</taxon>
        <taxon>Pseudomonadati</taxon>
        <taxon>Pseudomonadota</taxon>
        <taxon>Gammaproteobacteria</taxon>
        <taxon>Vibrionales</taxon>
        <taxon>Vibrionaceae</taxon>
        <taxon>Vibrio</taxon>
    </lineage>
</organism>
<feature type="transmembrane region" description="Helical" evidence="1">
    <location>
        <begin position="16"/>
        <end position="36"/>
    </location>
</feature>
<evidence type="ECO:0000313" key="2">
    <source>
        <dbReference type="EMBL" id="BAC61292.1"/>
    </source>
</evidence>
<evidence type="ECO:0000313" key="3">
    <source>
        <dbReference type="Proteomes" id="UP000002493"/>
    </source>
</evidence>
<dbReference type="Proteomes" id="UP000002493">
    <property type="component" value="Chromosome 1"/>
</dbReference>
<keyword evidence="1" id="KW-0812">Transmembrane</keyword>
<dbReference type="AlphaFoldDB" id="Q87KE8"/>
<evidence type="ECO:0000256" key="1">
    <source>
        <dbReference type="SAM" id="Phobius"/>
    </source>
</evidence>
<dbReference type="EMBL" id="BA000031">
    <property type="protein sequence ID" value="BAC61292.1"/>
    <property type="molecule type" value="Genomic_DNA"/>
</dbReference>
<proteinExistence type="predicted"/>
<accession>Q87KE8</accession>
<dbReference type="KEGG" id="vpa:VP3030"/>